<sequence length="240" mass="25264">MRTVFAAAAALLIAVPAVAEAKAPPKSVAGVKISWPKQSEVSPGGELSVKVRSDKRRAQLAFLSATPGAKRVLLARKTLRNGTFTVTVPTAADARYELRITVAGRRYSSTISTPSAPAPATPPAPAAATPQAPDCAEPSTSVELRLQATTVAPGGRLPYQLVNLSSTCHMHTGSAFTLERRQPDGTWASAELPYAFTMVGFIVPPLGTFDKGVQVPADFAPGTYRVVDFQTATFEVVAPY</sequence>
<protein>
    <recommendedName>
        <fullName evidence="3">Bacterial Ig-like domain-containing protein</fullName>
    </recommendedName>
</protein>
<dbReference type="Pfam" id="PF20251">
    <property type="entry name" value="Big_14"/>
    <property type="match status" value="1"/>
</dbReference>
<accession>A0ABT4RBS2</accession>
<feature type="chain" id="PRO_5045489179" description="Bacterial Ig-like domain-containing protein" evidence="2">
    <location>
        <begin position="22"/>
        <end position="240"/>
    </location>
</feature>
<dbReference type="RefSeq" id="WP_202954747.1">
    <property type="nucleotide sequence ID" value="NZ_JAPCID010000001.1"/>
</dbReference>
<evidence type="ECO:0000259" key="3">
    <source>
        <dbReference type="Pfam" id="PF20251"/>
    </source>
</evidence>
<gene>
    <name evidence="4" type="ORF">OJ962_00535</name>
</gene>
<feature type="compositionally biased region" description="Pro residues" evidence="1">
    <location>
        <begin position="116"/>
        <end position="125"/>
    </location>
</feature>
<organism evidence="4 5">
    <name type="scientific">Solirubrobacter deserti</name>
    <dbReference type="NCBI Taxonomy" id="2282478"/>
    <lineage>
        <taxon>Bacteria</taxon>
        <taxon>Bacillati</taxon>
        <taxon>Actinomycetota</taxon>
        <taxon>Thermoleophilia</taxon>
        <taxon>Solirubrobacterales</taxon>
        <taxon>Solirubrobacteraceae</taxon>
        <taxon>Solirubrobacter</taxon>
    </lineage>
</organism>
<reference evidence="4" key="1">
    <citation type="submission" date="2022-10" db="EMBL/GenBank/DDBJ databases">
        <title>The WGS of Solirubrobacter sp. CPCC 204708.</title>
        <authorList>
            <person name="Jiang Z."/>
        </authorList>
    </citation>
    <scope>NUCLEOTIDE SEQUENCE</scope>
    <source>
        <strain evidence="4">CPCC 204708</strain>
    </source>
</reference>
<feature type="signal peptide" evidence="2">
    <location>
        <begin position="1"/>
        <end position="21"/>
    </location>
</feature>
<evidence type="ECO:0000313" key="4">
    <source>
        <dbReference type="EMBL" id="MDA0135965.1"/>
    </source>
</evidence>
<evidence type="ECO:0000313" key="5">
    <source>
        <dbReference type="Proteomes" id="UP001147700"/>
    </source>
</evidence>
<dbReference type="EMBL" id="JAPCID010000001">
    <property type="protein sequence ID" value="MDA0135965.1"/>
    <property type="molecule type" value="Genomic_DNA"/>
</dbReference>
<evidence type="ECO:0000256" key="2">
    <source>
        <dbReference type="SAM" id="SignalP"/>
    </source>
</evidence>
<keyword evidence="2" id="KW-0732">Signal</keyword>
<feature type="region of interest" description="Disordered" evidence="1">
    <location>
        <begin position="109"/>
        <end position="138"/>
    </location>
</feature>
<comment type="caution">
    <text evidence="4">The sequence shown here is derived from an EMBL/GenBank/DDBJ whole genome shotgun (WGS) entry which is preliminary data.</text>
</comment>
<feature type="domain" description="Bacterial Ig-like" evidence="3">
    <location>
        <begin position="140"/>
        <end position="227"/>
    </location>
</feature>
<dbReference type="InterPro" id="IPR046878">
    <property type="entry name" value="Big_14"/>
</dbReference>
<evidence type="ECO:0000256" key="1">
    <source>
        <dbReference type="SAM" id="MobiDB-lite"/>
    </source>
</evidence>
<name>A0ABT4RBS2_9ACTN</name>
<keyword evidence="5" id="KW-1185">Reference proteome</keyword>
<dbReference type="Proteomes" id="UP001147700">
    <property type="component" value="Unassembled WGS sequence"/>
</dbReference>
<proteinExistence type="predicted"/>